<organism evidence="2 3">
    <name type="scientific">Planobispora takensis</name>
    <dbReference type="NCBI Taxonomy" id="1367882"/>
    <lineage>
        <taxon>Bacteria</taxon>
        <taxon>Bacillati</taxon>
        <taxon>Actinomycetota</taxon>
        <taxon>Actinomycetes</taxon>
        <taxon>Streptosporangiales</taxon>
        <taxon>Streptosporangiaceae</taxon>
        <taxon>Planobispora</taxon>
    </lineage>
</organism>
<accession>A0A8J3SVH3</accession>
<name>A0A8J3SVH3_9ACTN</name>
<keyword evidence="1" id="KW-1133">Transmembrane helix</keyword>
<sequence length="206" mass="20550">MNEPATAATHPWRWWPMAAAVFLGTLGGLAFSLVKGPVYTSDAYVVVVPGTPAGTAQAVNFAQVYSRIATQPAVLGLALAGGSPADGERLRRAVRASASADAPMVGLSASAAGPQESADRANAVATALITYANHRATATGVRLVGFAPALAPVSPSSPPPALSAAVGAAAGVLVGGLACLASPIPLPTRQRRRIEPWPAASGQGAL</sequence>
<evidence type="ECO:0000313" key="3">
    <source>
        <dbReference type="Proteomes" id="UP000634476"/>
    </source>
</evidence>
<dbReference type="Proteomes" id="UP000634476">
    <property type="component" value="Unassembled WGS sequence"/>
</dbReference>
<dbReference type="EMBL" id="BOOK01000020">
    <property type="protein sequence ID" value="GII00973.1"/>
    <property type="molecule type" value="Genomic_DNA"/>
</dbReference>
<keyword evidence="3" id="KW-1185">Reference proteome</keyword>
<comment type="caution">
    <text evidence="2">The sequence shown here is derived from an EMBL/GenBank/DDBJ whole genome shotgun (WGS) entry which is preliminary data.</text>
</comment>
<dbReference type="RefSeq" id="WP_203875369.1">
    <property type="nucleotide sequence ID" value="NZ_BOOK01000020.1"/>
</dbReference>
<evidence type="ECO:0000256" key="1">
    <source>
        <dbReference type="SAM" id="Phobius"/>
    </source>
</evidence>
<protein>
    <recommendedName>
        <fullName evidence="4">Lipopolysaccharide biosynthesis protein</fullName>
    </recommendedName>
</protein>
<evidence type="ECO:0000313" key="2">
    <source>
        <dbReference type="EMBL" id="GII00973.1"/>
    </source>
</evidence>
<proteinExistence type="predicted"/>
<evidence type="ECO:0008006" key="4">
    <source>
        <dbReference type="Google" id="ProtNLM"/>
    </source>
</evidence>
<reference evidence="2" key="1">
    <citation type="submission" date="2021-01" db="EMBL/GenBank/DDBJ databases">
        <title>Whole genome shotgun sequence of Planobispora takensis NBRC 109077.</title>
        <authorList>
            <person name="Komaki H."/>
            <person name="Tamura T."/>
        </authorList>
    </citation>
    <scope>NUCLEOTIDE SEQUENCE</scope>
    <source>
        <strain evidence="2">NBRC 109077</strain>
    </source>
</reference>
<keyword evidence="1" id="KW-0472">Membrane</keyword>
<feature type="transmembrane region" description="Helical" evidence="1">
    <location>
        <begin position="161"/>
        <end position="184"/>
    </location>
</feature>
<gene>
    <name evidence="2" type="ORF">Pta02_29810</name>
</gene>
<keyword evidence="1" id="KW-0812">Transmembrane</keyword>
<feature type="transmembrane region" description="Helical" evidence="1">
    <location>
        <begin position="12"/>
        <end position="34"/>
    </location>
</feature>
<dbReference type="AlphaFoldDB" id="A0A8J3SVH3"/>